<proteinExistence type="inferred from homology"/>
<feature type="transmembrane region" description="Helical" evidence="7">
    <location>
        <begin position="52"/>
        <end position="69"/>
    </location>
</feature>
<gene>
    <name evidence="9" type="ORF">WJX84_005593</name>
</gene>
<dbReference type="Proteomes" id="UP001485043">
    <property type="component" value="Unassembled WGS sequence"/>
</dbReference>
<accession>A0AAW1RRB1</accession>
<feature type="transmembrane region" description="Helical" evidence="7">
    <location>
        <begin position="105"/>
        <end position="128"/>
    </location>
</feature>
<feature type="compositionally biased region" description="Low complexity" evidence="6">
    <location>
        <begin position="295"/>
        <end position="310"/>
    </location>
</feature>
<comment type="similarity">
    <text evidence="2">Belongs to the drug/metabolite transporter (DMT) superfamily. Plant drug/metabolite exporter (P-DME) (TC 2.A.7.4) family.</text>
</comment>
<feature type="domain" description="EamA" evidence="8">
    <location>
        <begin position="110"/>
        <end position="243"/>
    </location>
</feature>
<evidence type="ECO:0000256" key="6">
    <source>
        <dbReference type="SAM" id="MobiDB-lite"/>
    </source>
</evidence>
<evidence type="ECO:0000256" key="1">
    <source>
        <dbReference type="ARBA" id="ARBA00004141"/>
    </source>
</evidence>
<sequence>MTAAAGGAIINTKISPWGTRRKLLVVRGLLGFLSISGVYWSLKLLPLSDATVLQFIAPLFVTVLAPLILHESPSRMDVAAIPICMAGVLLIAKPSFLFGQHTDRHISYVGIIIGVAQAFFSAAVKVVLRILGKTESTHVMMFYMGGESFLLAAILCAAIPNMFRLPRSGFEVVLLVFTGAFGYGSQATMTMALKRVKATAAMALSFLQMVWALILGFLVFSEVPATTSLIGATLICGCTCLLSLVSQMQTICLPNGLRWLPDCWHSFAGWIISACTHCWHALGSIGKIGAARGTSSSPQAARSRASYEGFPGDEEEPPGDVELERQRLFS</sequence>
<evidence type="ECO:0000259" key="8">
    <source>
        <dbReference type="Pfam" id="PF00892"/>
    </source>
</evidence>
<keyword evidence="10" id="KW-1185">Reference proteome</keyword>
<evidence type="ECO:0000256" key="2">
    <source>
        <dbReference type="ARBA" id="ARBA00007635"/>
    </source>
</evidence>
<dbReference type="AlphaFoldDB" id="A0AAW1RRB1"/>
<keyword evidence="3 7" id="KW-0812">Transmembrane</keyword>
<keyword evidence="5 7" id="KW-0472">Membrane</keyword>
<organism evidence="9 10">
    <name type="scientific">Apatococcus fuscideae</name>
    <dbReference type="NCBI Taxonomy" id="2026836"/>
    <lineage>
        <taxon>Eukaryota</taxon>
        <taxon>Viridiplantae</taxon>
        <taxon>Chlorophyta</taxon>
        <taxon>core chlorophytes</taxon>
        <taxon>Trebouxiophyceae</taxon>
        <taxon>Chlorellales</taxon>
        <taxon>Chlorellaceae</taxon>
        <taxon>Apatococcus</taxon>
    </lineage>
</organism>
<dbReference type="Pfam" id="PF00892">
    <property type="entry name" value="EamA"/>
    <property type="match status" value="2"/>
</dbReference>
<evidence type="ECO:0000256" key="7">
    <source>
        <dbReference type="SAM" id="Phobius"/>
    </source>
</evidence>
<dbReference type="PANTHER" id="PTHR22911">
    <property type="entry name" value="ACYL-MALONYL CONDENSING ENZYME-RELATED"/>
    <property type="match status" value="1"/>
</dbReference>
<keyword evidence="4 7" id="KW-1133">Transmembrane helix</keyword>
<feature type="region of interest" description="Disordered" evidence="6">
    <location>
        <begin position="292"/>
        <end position="330"/>
    </location>
</feature>
<feature type="transmembrane region" description="Helical" evidence="7">
    <location>
        <begin position="23"/>
        <end position="40"/>
    </location>
</feature>
<evidence type="ECO:0000256" key="5">
    <source>
        <dbReference type="ARBA" id="ARBA00023136"/>
    </source>
</evidence>
<dbReference type="SUPFAM" id="SSF103481">
    <property type="entry name" value="Multidrug resistance efflux transporter EmrE"/>
    <property type="match status" value="2"/>
</dbReference>
<dbReference type="InterPro" id="IPR000620">
    <property type="entry name" value="EamA_dom"/>
</dbReference>
<dbReference type="EMBL" id="JALJOV010002042">
    <property type="protein sequence ID" value="KAK9835941.1"/>
    <property type="molecule type" value="Genomic_DNA"/>
</dbReference>
<feature type="transmembrane region" description="Helical" evidence="7">
    <location>
        <begin position="78"/>
        <end position="99"/>
    </location>
</feature>
<evidence type="ECO:0000313" key="9">
    <source>
        <dbReference type="EMBL" id="KAK9835941.1"/>
    </source>
</evidence>
<evidence type="ECO:0000313" key="10">
    <source>
        <dbReference type="Proteomes" id="UP001485043"/>
    </source>
</evidence>
<protein>
    <recommendedName>
        <fullName evidence="8">EamA domain-containing protein</fullName>
    </recommendedName>
</protein>
<feature type="compositionally biased region" description="Acidic residues" evidence="6">
    <location>
        <begin position="311"/>
        <end position="321"/>
    </location>
</feature>
<comment type="caution">
    <text evidence="9">The sequence shown here is derived from an EMBL/GenBank/DDBJ whole genome shotgun (WGS) entry which is preliminary data.</text>
</comment>
<feature type="transmembrane region" description="Helical" evidence="7">
    <location>
        <begin position="172"/>
        <end position="193"/>
    </location>
</feature>
<dbReference type="GO" id="GO:0016020">
    <property type="term" value="C:membrane"/>
    <property type="evidence" value="ECO:0007669"/>
    <property type="project" value="UniProtKB-SubCell"/>
</dbReference>
<feature type="transmembrane region" description="Helical" evidence="7">
    <location>
        <begin position="200"/>
        <end position="220"/>
    </location>
</feature>
<feature type="transmembrane region" description="Helical" evidence="7">
    <location>
        <begin position="226"/>
        <end position="245"/>
    </location>
</feature>
<feature type="transmembrane region" description="Helical" evidence="7">
    <location>
        <begin position="140"/>
        <end position="160"/>
    </location>
</feature>
<comment type="subcellular location">
    <subcellularLocation>
        <location evidence="1">Membrane</location>
        <topology evidence="1">Multi-pass membrane protein</topology>
    </subcellularLocation>
</comment>
<name>A0AAW1RRB1_9CHLO</name>
<evidence type="ECO:0000256" key="3">
    <source>
        <dbReference type="ARBA" id="ARBA00022692"/>
    </source>
</evidence>
<dbReference type="InterPro" id="IPR037185">
    <property type="entry name" value="EmrE-like"/>
</dbReference>
<dbReference type="PANTHER" id="PTHR22911:SF6">
    <property type="entry name" value="SOLUTE CARRIER FAMILY 35 MEMBER G1"/>
    <property type="match status" value="1"/>
</dbReference>
<evidence type="ECO:0000256" key="4">
    <source>
        <dbReference type="ARBA" id="ARBA00022989"/>
    </source>
</evidence>
<reference evidence="9 10" key="1">
    <citation type="journal article" date="2024" name="Nat. Commun.">
        <title>Phylogenomics reveals the evolutionary origins of lichenization in chlorophyte algae.</title>
        <authorList>
            <person name="Puginier C."/>
            <person name="Libourel C."/>
            <person name="Otte J."/>
            <person name="Skaloud P."/>
            <person name="Haon M."/>
            <person name="Grisel S."/>
            <person name="Petersen M."/>
            <person name="Berrin J.G."/>
            <person name="Delaux P.M."/>
            <person name="Dal Grande F."/>
            <person name="Keller J."/>
        </authorList>
    </citation>
    <scope>NUCLEOTIDE SEQUENCE [LARGE SCALE GENOMIC DNA]</scope>
    <source>
        <strain evidence="9 10">SAG 2523</strain>
    </source>
</reference>
<feature type="domain" description="EamA" evidence="8">
    <location>
        <begin position="13"/>
        <end position="91"/>
    </location>
</feature>